<reference evidence="1 2" key="1">
    <citation type="submission" date="2016-11" db="EMBL/GenBank/DDBJ databases">
        <authorList>
            <person name="Jaros S."/>
            <person name="Januszkiewicz K."/>
            <person name="Wedrychowicz H."/>
        </authorList>
    </citation>
    <scope>NUCLEOTIDE SEQUENCE [LARGE SCALE GENOMIC DNA]</scope>
    <source>
        <strain evidence="1 2">DSM 15970</strain>
    </source>
</reference>
<accession>A0A1M6J3G3</accession>
<dbReference type="Proteomes" id="UP000184342">
    <property type="component" value="Unassembled WGS sequence"/>
</dbReference>
<evidence type="ECO:0000313" key="2">
    <source>
        <dbReference type="Proteomes" id="UP000184342"/>
    </source>
</evidence>
<gene>
    <name evidence="1" type="ORF">SAMN02745691_01913</name>
</gene>
<dbReference type="EMBL" id="FQYT01000020">
    <property type="protein sequence ID" value="SHJ41091.1"/>
    <property type="molecule type" value="Genomic_DNA"/>
</dbReference>
<sequence length="176" mass="19600">MKDAIDIALENGFSHAAELNVDTIELNPEVRKMCAANTCHHYGKNWSCPPACGTLDECGDRIKKYKKGIIVQSTAQLEDSFDVEGMEELTKQHIKNYRSTLAELKKKYPDVLYLGTGACDICAECTYPDEPCRFPDKAISSMEAYGMVVNEVCKANDLPYNYGKDTMTFVGCFLIG</sequence>
<organism evidence="1 2">
    <name type="scientific">Parasporobacterium paucivorans DSM 15970</name>
    <dbReference type="NCBI Taxonomy" id="1122934"/>
    <lineage>
        <taxon>Bacteria</taxon>
        <taxon>Bacillati</taxon>
        <taxon>Bacillota</taxon>
        <taxon>Clostridia</taxon>
        <taxon>Lachnospirales</taxon>
        <taxon>Lachnospiraceae</taxon>
        <taxon>Parasporobacterium</taxon>
    </lineage>
</organism>
<dbReference type="STRING" id="1122934.SAMN02745691_01913"/>
<dbReference type="RefSeq" id="WP_330389241.1">
    <property type="nucleotide sequence ID" value="NZ_FQYT01000020.1"/>
</dbReference>
<keyword evidence="2" id="KW-1185">Reference proteome</keyword>
<proteinExistence type="predicted"/>
<dbReference type="Pfam" id="PF10050">
    <property type="entry name" value="DUF2284"/>
    <property type="match status" value="1"/>
</dbReference>
<protein>
    <submittedName>
        <fullName evidence="1">Predicted metal-binding protein</fullName>
    </submittedName>
</protein>
<dbReference type="AlphaFoldDB" id="A0A1M6J3G3"/>
<dbReference type="InterPro" id="IPR019271">
    <property type="entry name" value="DUF2284_metal-binding"/>
</dbReference>
<evidence type="ECO:0000313" key="1">
    <source>
        <dbReference type="EMBL" id="SHJ41091.1"/>
    </source>
</evidence>
<name>A0A1M6J3G3_9FIRM</name>